<reference evidence="2 3" key="1">
    <citation type="submission" date="2013-07" db="EMBL/GenBank/DDBJ databases">
        <title>The Genome Sequence of Kwoniella mangroviensis CBS10435.</title>
        <authorList>
            <consortium name="The Broad Institute Genome Sequencing Platform"/>
            <person name="Cuomo C."/>
            <person name="Litvintseva A."/>
            <person name="Chen Y."/>
            <person name="Heitman J."/>
            <person name="Sun S."/>
            <person name="Springer D."/>
            <person name="Dromer F."/>
            <person name="Young S.K."/>
            <person name="Zeng Q."/>
            <person name="Gargeya S."/>
            <person name="Fitzgerald M."/>
            <person name="Abouelleil A."/>
            <person name="Alvarado L."/>
            <person name="Berlin A.M."/>
            <person name="Chapman S.B."/>
            <person name="Dewar J."/>
            <person name="Goldberg J."/>
            <person name="Griggs A."/>
            <person name="Gujja S."/>
            <person name="Hansen M."/>
            <person name="Howarth C."/>
            <person name="Imamovic A."/>
            <person name="Larimer J."/>
            <person name="McCowan C."/>
            <person name="Murphy C."/>
            <person name="Pearson M."/>
            <person name="Priest M."/>
            <person name="Roberts A."/>
            <person name="Saif S."/>
            <person name="Shea T."/>
            <person name="Sykes S."/>
            <person name="Wortman J."/>
            <person name="Nusbaum C."/>
            <person name="Birren B."/>
        </authorList>
    </citation>
    <scope>NUCLEOTIDE SEQUENCE [LARGE SCALE GENOMIC DNA]</scope>
    <source>
        <strain evidence="2 3">CBS 10435</strain>
    </source>
</reference>
<organism evidence="2 3">
    <name type="scientific">Kwoniella mangroviensis CBS 10435</name>
    <dbReference type="NCBI Taxonomy" id="1331196"/>
    <lineage>
        <taxon>Eukaryota</taxon>
        <taxon>Fungi</taxon>
        <taxon>Dikarya</taxon>
        <taxon>Basidiomycota</taxon>
        <taxon>Agaricomycotina</taxon>
        <taxon>Tremellomycetes</taxon>
        <taxon>Tremellales</taxon>
        <taxon>Cryptococcaceae</taxon>
        <taxon>Kwoniella</taxon>
    </lineage>
</organism>
<dbReference type="Gene3D" id="3.10.20.90">
    <property type="entry name" value="Phosphatidylinositol 3-kinase Catalytic Subunit, Chain A, domain 1"/>
    <property type="match status" value="1"/>
</dbReference>
<feature type="compositionally biased region" description="Gly residues" evidence="1">
    <location>
        <begin position="73"/>
        <end position="84"/>
    </location>
</feature>
<reference evidence="3" key="2">
    <citation type="submission" date="2013-12" db="EMBL/GenBank/DDBJ databases">
        <title>Evolution of pathogenesis and genome organization in the Tremellales.</title>
        <authorList>
            <person name="Cuomo C."/>
            <person name="Litvintseva A."/>
            <person name="Heitman J."/>
            <person name="Chen Y."/>
            <person name="Sun S."/>
            <person name="Springer D."/>
            <person name="Dromer F."/>
            <person name="Young S."/>
            <person name="Zeng Q."/>
            <person name="Chapman S."/>
            <person name="Gujja S."/>
            <person name="Saif S."/>
            <person name="Birren B."/>
        </authorList>
    </citation>
    <scope>NUCLEOTIDE SEQUENCE [LARGE SCALE GENOMIC DNA]</scope>
    <source>
        <strain evidence="3">CBS 10435</strain>
    </source>
</reference>
<dbReference type="AlphaFoldDB" id="A0A1B9IHE8"/>
<protein>
    <submittedName>
        <fullName evidence="2">Uncharacterized protein</fullName>
    </submittedName>
</protein>
<name>A0A1B9IHE8_9TREE</name>
<dbReference type="Proteomes" id="UP000092583">
    <property type="component" value="Unassembled WGS sequence"/>
</dbReference>
<gene>
    <name evidence="2" type="ORF">L486_07611</name>
</gene>
<dbReference type="EMBL" id="KI669468">
    <property type="protein sequence ID" value="OCF54955.1"/>
    <property type="molecule type" value="Genomic_DNA"/>
</dbReference>
<evidence type="ECO:0000256" key="1">
    <source>
        <dbReference type="SAM" id="MobiDB-lite"/>
    </source>
</evidence>
<dbReference type="OrthoDB" id="2559625at2759"/>
<evidence type="ECO:0000313" key="2">
    <source>
        <dbReference type="EMBL" id="OCF54955.1"/>
    </source>
</evidence>
<accession>A0A1B9IHE8</accession>
<sequence>MSSNREITVTLYEIKRVENGRPVCDNRPFKSSIRMNEKLETLFQKWQKEREPETPLREFEFLLYRRRDDEPGHGGMTSGGGQDSGKGVTRLRGDQTPEQVHMQDNARIYVKRENLQCDVEEEPQMA</sequence>
<feature type="region of interest" description="Disordered" evidence="1">
    <location>
        <begin position="67"/>
        <end position="103"/>
    </location>
</feature>
<keyword evidence="3" id="KW-1185">Reference proteome</keyword>
<evidence type="ECO:0000313" key="3">
    <source>
        <dbReference type="Proteomes" id="UP000092583"/>
    </source>
</evidence>
<proteinExistence type="predicted"/>